<organism evidence="5 6">
    <name type="scientific">Polysphondylium violaceum</name>
    <dbReference type="NCBI Taxonomy" id="133409"/>
    <lineage>
        <taxon>Eukaryota</taxon>
        <taxon>Amoebozoa</taxon>
        <taxon>Evosea</taxon>
        <taxon>Eumycetozoa</taxon>
        <taxon>Dictyostelia</taxon>
        <taxon>Dictyosteliales</taxon>
        <taxon>Dictyosteliaceae</taxon>
        <taxon>Polysphondylium</taxon>
    </lineage>
</organism>
<gene>
    <name evidence="5" type="ORF">CYY_006518</name>
</gene>
<evidence type="ECO:0000259" key="4">
    <source>
        <dbReference type="Pfam" id="PF13476"/>
    </source>
</evidence>
<dbReference type="Gene3D" id="3.40.50.300">
    <property type="entry name" value="P-loop containing nucleotide triphosphate hydrolases"/>
    <property type="match status" value="1"/>
</dbReference>
<evidence type="ECO:0000259" key="3">
    <source>
        <dbReference type="Pfam" id="PF00149"/>
    </source>
</evidence>
<evidence type="ECO:0008006" key="7">
    <source>
        <dbReference type="Google" id="ProtNLM"/>
    </source>
</evidence>
<dbReference type="PANTHER" id="PTHR32114">
    <property type="entry name" value="ABC TRANSPORTER ABCH.3"/>
    <property type="match status" value="1"/>
</dbReference>
<evidence type="ECO:0000313" key="5">
    <source>
        <dbReference type="EMBL" id="KAF2072175.1"/>
    </source>
</evidence>
<feature type="domain" description="Calcineurin-like phosphoesterase" evidence="3">
    <location>
        <begin position="51"/>
        <end position="248"/>
    </location>
</feature>
<dbReference type="Pfam" id="PF13476">
    <property type="entry name" value="AAA_23"/>
    <property type="match status" value="1"/>
</dbReference>
<dbReference type="PANTHER" id="PTHR32114:SF2">
    <property type="entry name" value="ABC TRANSPORTER ABCH.3"/>
    <property type="match status" value="1"/>
</dbReference>
<dbReference type="OrthoDB" id="18797at2759"/>
<comment type="caution">
    <text evidence="5">The sequence shown here is derived from an EMBL/GenBank/DDBJ whole genome shotgun (WGS) entry which is preliminary data.</text>
</comment>
<dbReference type="InterPro" id="IPR004843">
    <property type="entry name" value="Calcineurin-like_PHP"/>
</dbReference>
<dbReference type="AlphaFoldDB" id="A0A8J4PQ82"/>
<evidence type="ECO:0000256" key="1">
    <source>
        <dbReference type="SAM" id="Coils"/>
    </source>
</evidence>
<feature type="coiled-coil region" evidence="1">
    <location>
        <begin position="349"/>
        <end position="383"/>
    </location>
</feature>
<keyword evidence="6" id="KW-1185">Reference proteome</keyword>
<dbReference type="Gene3D" id="3.60.21.10">
    <property type="match status" value="1"/>
</dbReference>
<dbReference type="Proteomes" id="UP000695562">
    <property type="component" value="Unassembled WGS sequence"/>
</dbReference>
<feature type="coiled-coil region" evidence="1">
    <location>
        <begin position="780"/>
        <end position="912"/>
    </location>
</feature>
<sequence>MINIKRNRSTLNLVKPYFKRSFSSVPPSSSSSSPKKSSSLKENNNKYWKKLLFTDLHVSSKSLDKTIEVLRSVRELSCTNLLDGKPTPVVFLGDFWHQRNILHVRHIDKLLKEFQQWNLNDIDTIMIPGNHDQVSLDGSIHGIQLFSLFSNIKTTTDPFYDHSEGCAYLPWRETKEEQQQLFNNLIDIYPSSTQSPNDKWTVFAHAEFKGATSNGGYKSNGKFNIDNSSGNISNGSNIRSIYLGHYHKRQQLSNNIWYIGSPYQQNFGEMYDPHGVAFVDSNSITPQFIDFNHLPKHHRLIYPLDFLNSKHLNINSKDIVEIRATKQDMKSDQFVKSLDSLPSFIDIKRTMISSKEEEQEQELKRKENNKSRLLENNNNNNNNNIIKSQFKLEEFLEDYLKNEKSELLDQQEFKKLLYYGKEILSSVKEPSITPLGRKVSVEKISIQDFCGIKGNLDLNLKDGVDIKNKMIMIRGSMGSGKSTLFESLVWCLYGNTSPKKQSSSSSSIKGDEVIHDQAKSTLVTVDLLVDGKPIQITRTKKRGLGAKVNIKGLEEITNVKQGVLDQQNLLNNVIGLDYDLFRMCVYMGQGSISNFVTDTDKRRKELLSRAFSLGLCIPAHKLVKEQRKKYESVLSDINRKISNLDSSLSTWSSIDFIKQSQEWEENKNNRLNILNQDIEKNNQQLEQLYDFDINQELYDQLKEKRDSLNTLKFKLENEKGSKMNQQIQRTVDVSDQISKLKYSILYLENDILKSKKSIDHLSNHSNSKTCFECGQSLISLESIKDRINLETKVLESLELKLQESKELELEFKSKLLKLKDQLKNESDTLENQIKENQLSLNQINQELNIFERDEMKIDFLHHDLAEKKKVIKSIERESNPFTHQIESRLENIRKLEFEKTTLQDQYKEYLVNLENSKFWEQAFSPNGIPMMALNSVVKEVEAFANEFLSILSQGRLFTSLVIEDQDELSIEIFELDIKTKKFNLVPFINYPVAKDVV</sequence>
<feature type="compositionally biased region" description="Low complexity" evidence="2">
    <location>
        <begin position="21"/>
        <end position="37"/>
    </location>
</feature>
<protein>
    <recommendedName>
        <fullName evidence="7">Calcineurin-like phosphoesterase domain-containing protein</fullName>
    </recommendedName>
</protein>
<dbReference type="InterPro" id="IPR027417">
    <property type="entry name" value="P-loop_NTPase"/>
</dbReference>
<evidence type="ECO:0000256" key="2">
    <source>
        <dbReference type="SAM" id="MobiDB-lite"/>
    </source>
</evidence>
<dbReference type="SUPFAM" id="SSF52540">
    <property type="entry name" value="P-loop containing nucleoside triphosphate hydrolases"/>
    <property type="match status" value="1"/>
</dbReference>
<dbReference type="SUPFAM" id="SSF56300">
    <property type="entry name" value="Metallo-dependent phosphatases"/>
    <property type="match status" value="1"/>
</dbReference>
<feature type="domain" description="Rad50/SbcC-type AAA" evidence="4">
    <location>
        <begin position="443"/>
        <end position="686"/>
    </location>
</feature>
<dbReference type="InterPro" id="IPR038729">
    <property type="entry name" value="Rad50/SbcC_AAA"/>
</dbReference>
<dbReference type="Pfam" id="PF00149">
    <property type="entry name" value="Metallophos"/>
    <property type="match status" value="1"/>
</dbReference>
<keyword evidence="1" id="KW-0175">Coiled coil</keyword>
<evidence type="ECO:0000313" key="6">
    <source>
        <dbReference type="Proteomes" id="UP000695562"/>
    </source>
</evidence>
<dbReference type="InterPro" id="IPR029052">
    <property type="entry name" value="Metallo-depent_PP-like"/>
</dbReference>
<dbReference type="GO" id="GO:0006302">
    <property type="term" value="P:double-strand break repair"/>
    <property type="evidence" value="ECO:0007669"/>
    <property type="project" value="InterPro"/>
</dbReference>
<reference evidence="5" key="1">
    <citation type="submission" date="2020-01" db="EMBL/GenBank/DDBJ databases">
        <title>Development of genomics and gene disruption for Polysphondylium violaceum indicates a role for the polyketide synthase stlB in stalk morphogenesis.</title>
        <authorList>
            <person name="Narita B."/>
            <person name="Kawabe Y."/>
            <person name="Kin K."/>
            <person name="Saito T."/>
            <person name="Gibbs R."/>
            <person name="Kuspa A."/>
            <person name="Muzny D."/>
            <person name="Queller D."/>
            <person name="Richards S."/>
            <person name="Strassman J."/>
            <person name="Sucgang R."/>
            <person name="Worley K."/>
            <person name="Schaap P."/>
        </authorList>
    </citation>
    <scope>NUCLEOTIDE SEQUENCE</scope>
    <source>
        <strain evidence="5">QSvi11</strain>
    </source>
</reference>
<proteinExistence type="predicted"/>
<dbReference type="GO" id="GO:0016887">
    <property type="term" value="F:ATP hydrolysis activity"/>
    <property type="evidence" value="ECO:0007669"/>
    <property type="project" value="InterPro"/>
</dbReference>
<dbReference type="EMBL" id="AJWJ01000304">
    <property type="protein sequence ID" value="KAF2072175.1"/>
    <property type="molecule type" value="Genomic_DNA"/>
</dbReference>
<feature type="coiled-coil region" evidence="1">
    <location>
        <begin position="664"/>
        <end position="718"/>
    </location>
</feature>
<name>A0A8J4PQ82_9MYCE</name>
<feature type="region of interest" description="Disordered" evidence="2">
    <location>
        <begin position="21"/>
        <end position="41"/>
    </location>
</feature>
<accession>A0A8J4PQ82</accession>